<dbReference type="SUPFAM" id="SSF48230">
    <property type="entry name" value="Chondroitin AC/alginate lyase"/>
    <property type="match status" value="1"/>
</dbReference>
<dbReference type="Gene3D" id="1.50.10.100">
    <property type="entry name" value="Chondroitin AC/alginate lyase"/>
    <property type="match status" value="1"/>
</dbReference>
<comment type="subcellular location">
    <subcellularLocation>
        <location evidence="1">Periplasm</location>
    </subcellularLocation>
</comment>
<dbReference type="RefSeq" id="WP_166147290.1">
    <property type="nucleotide sequence ID" value="NZ_JAAOIW010000002.1"/>
</dbReference>
<evidence type="ECO:0000256" key="3">
    <source>
        <dbReference type="ARBA" id="ARBA00022764"/>
    </source>
</evidence>
<evidence type="ECO:0000256" key="5">
    <source>
        <dbReference type="SAM" id="Phobius"/>
    </source>
</evidence>
<comment type="caution">
    <text evidence="7">The sequence shown here is derived from an EMBL/GenBank/DDBJ whole genome shotgun (WGS) entry which is preliminary data.</text>
</comment>
<dbReference type="InterPro" id="IPR012480">
    <property type="entry name" value="Hepar_II_III_C"/>
</dbReference>
<sequence>MQLRWLKKKYVLWTFGLSMSLTIVGLFIPFEDTTSSALQNQINDPVKTRSTYYTPEKVQAARSNIEKYDWAKKIRNDAVTEADRYLRLGPSLLWDSITPQTIPRSYTVNQYEGSPITGQDLNQYGAYPYTFNVSKEPWKLTDPSSGYKFPTNDYGAYYRSGLNASGIFDSNLADRSLLVNQLYPEKGAGWGVDDGTGWLDANGNKFTFIAYYNHWAIWRDFVSKSLLSLRDAYIYTGDDKYASAGIIMLHRIADVYPAMDVSVYKWDDGFRNSHGLTGQGKILGSVWEAPLLRDIISCYDAFFPAMLEPQEEAPPWLQLLEERRQAYNPDDSKLTAKSIRKHIEDQIVRQVYPAVKKAQIYGNVGFHQSTLAMAAVVLDDPAVVKEWIDFIFRTGGLIEDNKGIRVTGGNINYVLASDVDRDGLGNEASPEYNSYWLDNLRQVADILKGYDRYTESDIYQNVKFRKMFSAFIPFTLSGKYSPSIGNSGSAGKPEIWLRRQTLIKGFEVYQDPLLAQAAVFANKNSTAGLINDIFMLDPDTTLKSINNIIKAQGTLQLNSMNLTGYGMAVLRDGRTQTADQMKASNNQRDLWLYYGRNATSHAHRDSLNIGMHAYGLDLMPDLGYVSYADNNWLSTYWERNTISHNTVTVDKSMQADSWTGLPLHFDHTEQVQLIDVASPHAYPQTEQYRRTTSLIRVDEAHSYAVDFFRVKGGSQHDFSFHAAEGEVTTQGLKLTSQPDGTYAGSKIPYANEAFTTKSSSGFNYLTNVKIAASPPTISSVDWTIKDTWKALSSAGGSTNIHLRLTMLGKLNQITLAEGKPPQNKPGNPEALQYVIANRSGTDLNSIFTSVIEPYRKERFIESIEEASVFYRGSLVPNEEARAVKVKLTNGRTDLIISALDTEKVYMVDNRIQFQGAFGYYAEKGLVPVYAYVQEGKSIGLPEEPAISEATPRIQGKVKDWSGGLADKNWLEVEWTKPADLPIEQLVGRSIHINHVEQGADSPNSVFEMKELTELPSGRTRIDLGDSSIVHGWKDTRDFSKGYDYLVADSDTFTIPLSAEHKYE</sequence>
<keyword evidence="5" id="KW-0472">Membrane</keyword>
<keyword evidence="3" id="KW-0574">Periplasm</keyword>
<keyword evidence="5" id="KW-1133">Transmembrane helix</keyword>
<evidence type="ECO:0000313" key="8">
    <source>
        <dbReference type="Proteomes" id="UP001165962"/>
    </source>
</evidence>
<evidence type="ECO:0000313" key="7">
    <source>
        <dbReference type="EMBL" id="NHN29383.1"/>
    </source>
</evidence>
<dbReference type="InterPro" id="IPR008929">
    <property type="entry name" value="Chondroitin_lyas"/>
</dbReference>
<gene>
    <name evidence="7" type="ORF">G9U52_06010</name>
</gene>
<dbReference type="EMBL" id="JAAOIW010000002">
    <property type="protein sequence ID" value="NHN29383.1"/>
    <property type="molecule type" value="Genomic_DNA"/>
</dbReference>
<keyword evidence="4" id="KW-0456">Lyase</keyword>
<feature type="transmembrane region" description="Helical" evidence="5">
    <location>
        <begin position="12"/>
        <end position="30"/>
    </location>
</feature>
<dbReference type="Gene3D" id="2.70.98.70">
    <property type="match status" value="1"/>
</dbReference>
<dbReference type="Proteomes" id="UP001165962">
    <property type="component" value="Unassembled WGS sequence"/>
</dbReference>
<name>A0ABX0J3H9_9BACL</name>
<keyword evidence="5" id="KW-0812">Transmembrane</keyword>
<accession>A0ABX0J3H9</accession>
<evidence type="ECO:0000256" key="4">
    <source>
        <dbReference type="ARBA" id="ARBA00023239"/>
    </source>
</evidence>
<reference evidence="7" key="1">
    <citation type="submission" date="2020-03" db="EMBL/GenBank/DDBJ databases">
        <title>Draft sequencing of Paenibacilllus sp. S3N08.</title>
        <authorList>
            <person name="Kim D.-U."/>
        </authorList>
    </citation>
    <scope>NUCLEOTIDE SEQUENCE</scope>
    <source>
        <strain evidence="7">S3N08</strain>
    </source>
</reference>
<keyword evidence="8" id="KW-1185">Reference proteome</keyword>
<protein>
    <recommendedName>
        <fullName evidence="6">Heparinase II/III-like C-terminal domain-containing protein</fullName>
    </recommendedName>
</protein>
<keyword evidence="2" id="KW-0732">Signal</keyword>
<evidence type="ECO:0000259" key="6">
    <source>
        <dbReference type="Pfam" id="PF07940"/>
    </source>
</evidence>
<proteinExistence type="predicted"/>
<feature type="domain" description="Heparinase II/III-like C-terminal" evidence="6">
    <location>
        <begin position="596"/>
        <end position="740"/>
    </location>
</feature>
<evidence type="ECO:0000256" key="2">
    <source>
        <dbReference type="ARBA" id="ARBA00022729"/>
    </source>
</evidence>
<dbReference type="Pfam" id="PF07940">
    <property type="entry name" value="Hepar_II_III_C"/>
    <property type="match status" value="1"/>
</dbReference>
<organism evidence="7 8">
    <name type="scientific">Paenibacillus agricola</name>
    <dbReference type="NCBI Taxonomy" id="2716264"/>
    <lineage>
        <taxon>Bacteria</taxon>
        <taxon>Bacillati</taxon>
        <taxon>Bacillota</taxon>
        <taxon>Bacilli</taxon>
        <taxon>Bacillales</taxon>
        <taxon>Paenibacillaceae</taxon>
        <taxon>Paenibacillus</taxon>
    </lineage>
</organism>
<evidence type="ECO:0000256" key="1">
    <source>
        <dbReference type="ARBA" id="ARBA00004418"/>
    </source>
</evidence>
<dbReference type="PANTHER" id="PTHR39210:SF1">
    <property type="entry name" value="HEPARIN-SULFATE LYASE"/>
    <property type="match status" value="1"/>
</dbReference>
<dbReference type="PANTHER" id="PTHR39210">
    <property type="entry name" value="HEPARIN-SULFATE LYASE"/>
    <property type="match status" value="1"/>
</dbReference>